<evidence type="ECO:0000256" key="1">
    <source>
        <dbReference type="SAM" id="Phobius"/>
    </source>
</evidence>
<dbReference type="EMBL" id="BJXX01000183">
    <property type="protein sequence ID" value="GEN36376.1"/>
    <property type="molecule type" value="Genomic_DNA"/>
</dbReference>
<proteinExistence type="predicted"/>
<comment type="caution">
    <text evidence="2">The sequence shown here is derived from an EMBL/GenBank/DDBJ whole genome shotgun (WGS) entry which is preliminary data.</text>
</comment>
<keyword evidence="1" id="KW-1133">Transmembrane helix</keyword>
<reference evidence="2 3" key="1">
    <citation type="submission" date="2019-07" db="EMBL/GenBank/DDBJ databases">
        <title>Whole genome shotgun sequence of Aneurinibacillus danicus NBRC 102444.</title>
        <authorList>
            <person name="Hosoyama A."/>
            <person name="Uohara A."/>
            <person name="Ohji S."/>
            <person name="Ichikawa N."/>
        </authorList>
    </citation>
    <scope>NUCLEOTIDE SEQUENCE [LARGE SCALE GENOMIC DNA]</scope>
    <source>
        <strain evidence="2 3">NBRC 102444</strain>
    </source>
</reference>
<dbReference type="Proteomes" id="UP000321157">
    <property type="component" value="Unassembled WGS sequence"/>
</dbReference>
<dbReference type="AlphaFoldDB" id="A0A511VBT0"/>
<gene>
    <name evidence="2" type="ORF">ADA01nite_38360</name>
</gene>
<sequence>MKLIKLINFFNGFMLVLGLYCLYQTYLLYTFVPDGERMGLYFLGMEINDKLPIEDRFTWANIFAAIGSFCILIALIFSLVIKKNKN</sequence>
<feature type="transmembrane region" description="Helical" evidence="1">
    <location>
        <begin position="59"/>
        <end position="81"/>
    </location>
</feature>
<evidence type="ECO:0000313" key="2">
    <source>
        <dbReference type="EMBL" id="GEN36376.1"/>
    </source>
</evidence>
<keyword evidence="1" id="KW-0812">Transmembrane</keyword>
<protein>
    <submittedName>
        <fullName evidence="2">Uncharacterized protein</fullName>
    </submittedName>
</protein>
<organism evidence="2 3">
    <name type="scientific">Aneurinibacillus danicus</name>
    <dbReference type="NCBI Taxonomy" id="267746"/>
    <lineage>
        <taxon>Bacteria</taxon>
        <taxon>Bacillati</taxon>
        <taxon>Bacillota</taxon>
        <taxon>Bacilli</taxon>
        <taxon>Bacillales</taxon>
        <taxon>Paenibacillaceae</taxon>
        <taxon>Aneurinibacillus group</taxon>
        <taxon>Aneurinibacillus</taxon>
    </lineage>
</organism>
<keyword evidence="3" id="KW-1185">Reference proteome</keyword>
<dbReference type="RefSeq" id="WP_146812014.1">
    <property type="nucleotide sequence ID" value="NZ_BJXX01000183.1"/>
</dbReference>
<accession>A0A511VBT0</accession>
<evidence type="ECO:0000313" key="3">
    <source>
        <dbReference type="Proteomes" id="UP000321157"/>
    </source>
</evidence>
<dbReference type="OrthoDB" id="2454425at2"/>
<feature type="transmembrane region" description="Helical" evidence="1">
    <location>
        <begin position="12"/>
        <end position="32"/>
    </location>
</feature>
<keyword evidence="1" id="KW-0472">Membrane</keyword>
<name>A0A511VBT0_9BACL</name>